<dbReference type="OrthoDB" id="2690153at2759"/>
<evidence type="ECO:0000256" key="2">
    <source>
        <dbReference type="ARBA" id="ARBA00022630"/>
    </source>
</evidence>
<dbReference type="Gene3D" id="3.50.50.60">
    <property type="entry name" value="FAD/NAD(P)-binding domain"/>
    <property type="match status" value="1"/>
</dbReference>
<evidence type="ECO:0000313" key="7">
    <source>
        <dbReference type="Proteomes" id="UP000717696"/>
    </source>
</evidence>
<protein>
    <submittedName>
        <fullName evidence="6">3-propionate hydroxylase</fullName>
    </submittedName>
</protein>
<dbReference type="GO" id="GO:0071949">
    <property type="term" value="F:FAD binding"/>
    <property type="evidence" value="ECO:0007669"/>
    <property type="project" value="InterPro"/>
</dbReference>
<evidence type="ECO:0000259" key="5">
    <source>
        <dbReference type="Pfam" id="PF01494"/>
    </source>
</evidence>
<name>A0A9P9J712_9HYPO</name>
<dbReference type="InterPro" id="IPR050641">
    <property type="entry name" value="RIFMO-like"/>
</dbReference>
<dbReference type="Gene3D" id="3.30.9.10">
    <property type="entry name" value="D-Amino Acid Oxidase, subunit A, domain 2"/>
    <property type="match status" value="1"/>
</dbReference>
<organism evidence="6 7">
    <name type="scientific">Dactylonectria estremocensis</name>
    <dbReference type="NCBI Taxonomy" id="1079267"/>
    <lineage>
        <taxon>Eukaryota</taxon>
        <taxon>Fungi</taxon>
        <taxon>Dikarya</taxon>
        <taxon>Ascomycota</taxon>
        <taxon>Pezizomycotina</taxon>
        <taxon>Sordariomycetes</taxon>
        <taxon>Hypocreomycetidae</taxon>
        <taxon>Hypocreales</taxon>
        <taxon>Nectriaceae</taxon>
        <taxon>Dactylonectria</taxon>
    </lineage>
</organism>
<comment type="caution">
    <text evidence="6">The sequence shown here is derived from an EMBL/GenBank/DDBJ whole genome shotgun (WGS) entry which is preliminary data.</text>
</comment>
<keyword evidence="7" id="KW-1185">Reference proteome</keyword>
<dbReference type="GO" id="GO:0016709">
    <property type="term" value="F:oxidoreductase activity, acting on paired donors, with incorporation or reduction of molecular oxygen, NAD(P)H as one donor, and incorporation of one atom of oxygen"/>
    <property type="evidence" value="ECO:0007669"/>
    <property type="project" value="UniProtKB-ARBA"/>
</dbReference>
<dbReference type="SUPFAM" id="SSF51905">
    <property type="entry name" value="FAD/NAD(P)-binding domain"/>
    <property type="match status" value="1"/>
</dbReference>
<comment type="cofactor">
    <cofactor evidence="1">
        <name>FAD</name>
        <dbReference type="ChEBI" id="CHEBI:57692"/>
    </cofactor>
</comment>
<sequence length="611" mass="67804">MSPTATFNVTPPSGDPLPPVREEVPVLIIGAGPTGLLGAVLLTKLGVKTLIIERYAQRLTAPKAHAVGPRALEIFRQAGVDIPELRRQGTKRSEGRSVSIVTSLVGEELRNYPYERTDSDVLDLTPEMLHNVPQPNTEQLLAKQLGSTVELRKGHSFVRCSNAPSHVDTVIEDRTTGEFYTIRSKHVLACDGARSKVRQALNIQSDGESTTQTLMTIEISCDLTGVVKERRRILYNILDPVAHGVLIAYDLSRKQVLIHNFDTKLQPVESWNEQKCRDLVEVAIGEKVPLTIDSFRPWVLQRKIASTYRSGNCFLVGDAAHSFPPSAGIGLNTGFGDVHNLAYKIAAVHHGWAQDAILDTYSTERRSVADTNSAQSVTNGLRLHGLVRTLGLNKGDPKEARQRVKDILLNNGTDSKGASEDLDALRSNFNNLELHLGYVYGRTSHPKNASDFQPKFVPGARLPHSWIRPLNDVMRGIPPVDLNHIYEFSTTERNLRQYSTLDLCRLDQFTVITNSSALSIATAQMAKPEWPAACQKGTNLPPLRVVYLGKDFELVFPEKSQDWLDQLHLGQGQVGAVLVRPDQHIVQGWEEFPSAKEFRHALLENLGNKHR</sequence>
<proteinExistence type="predicted"/>
<dbReference type="Proteomes" id="UP000717696">
    <property type="component" value="Unassembled WGS sequence"/>
</dbReference>
<feature type="domain" description="FAD-binding" evidence="5">
    <location>
        <begin position="23"/>
        <end position="371"/>
    </location>
</feature>
<evidence type="ECO:0000313" key="6">
    <source>
        <dbReference type="EMBL" id="KAH7146880.1"/>
    </source>
</evidence>
<dbReference type="PANTHER" id="PTHR43004:SF19">
    <property type="entry name" value="BINDING MONOOXYGENASE, PUTATIVE (JCVI)-RELATED"/>
    <property type="match status" value="1"/>
</dbReference>
<dbReference type="Pfam" id="PF01494">
    <property type="entry name" value="FAD_binding_3"/>
    <property type="match status" value="1"/>
</dbReference>
<dbReference type="PRINTS" id="PR00420">
    <property type="entry name" value="RNGMNOXGNASE"/>
</dbReference>
<dbReference type="InterPro" id="IPR002938">
    <property type="entry name" value="FAD-bd"/>
</dbReference>
<reference evidence="6" key="1">
    <citation type="journal article" date="2021" name="Nat. Commun.">
        <title>Genetic determinants of endophytism in the Arabidopsis root mycobiome.</title>
        <authorList>
            <person name="Mesny F."/>
            <person name="Miyauchi S."/>
            <person name="Thiergart T."/>
            <person name="Pickel B."/>
            <person name="Atanasova L."/>
            <person name="Karlsson M."/>
            <person name="Huettel B."/>
            <person name="Barry K.W."/>
            <person name="Haridas S."/>
            <person name="Chen C."/>
            <person name="Bauer D."/>
            <person name="Andreopoulos W."/>
            <person name="Pangilinan J."/>
            <person name="LaButti K."/>
            <person name="Riley R."/>
            <person name="Lipzen A."/>
            <person name="Clum A."/>
            <person name="Drula E."/>
            <person name="Henrissat B."/>
            <person name="Kohler A."/>
            <person name="Grigoriev I.V."/>
            <person name="Martin F.M."/>
            <person name="Hacquard S."/>
        </authorList>
    </citation>
    <scope>NUCLEOTIDE SEQUENCE</scope>
    <source>
        <strain evidence="6">MPI-CAGE-AT-0021</strain>
    </source>
</reference>
<keyword evidence="3" id="KW-0274">FAD</keyword>
<dbReference type="Gene3D" id="3.40.30.120">
    <property type="match status" value="1"/>
</dbReference>
<dbReference type="PANTHER" id="PTHR43004">
    <property type="entry name" value="TRK SYSTEM POTASSIUM UPTAKE PROTEIN"/>
    <property type="match status" value="1"/>
</dbReference>
<gene>
    <name evidence="6" type="ORF">B0J13DRAFT_664577</name>
</gene>
<dbReference type="AlphaFoldDB" id="A0A9P9J712"/>
<evidence type="ECO:0000256" key="3">
    <source>
        <dbReference type="ARBA" id="ARBA00022827"/>
    </source>
</evidence>
<evidence type="ECO:0000256" key="4">
    <source>
        <dbReference type="ARBA" id="ARBA00023002"/>
    </source>
</evidence>
<evidence type="ECO:0000256" key="1">
    <source>
        <dbReference type="ARBA" id="ARBA00001974"/>
    </source>
</evidence>
<dbReference type="InterPro" id="IPR036188">
    <property type="entry name" value="FAD/NAD-bd_sf"/>
</dbReference>
<keyword evidence="2" id="KW-0285">Flavoprotein</keyword>
<dbReference type="EMBL" id="JAGMUU010000008">
    <property type="protein sequence ID" value="KAH7146880.1"/>
    <property type="molecule type" value="Genomic_DNA"/>
</dbReference>
<accession>A0A9P9J712</accession>
<keyword evidence="4" id="KW-0560">Oxidoreductase</keyword>